<reference evidence="1 2" key="1">
    <citation type="submission" date="2020-08" db="EMBL/GenBank/DDBJ databases">
        <title>Sequencing the genomes of 1000 actinobacteria strains.</title>
        <authorList>
            <person name="Klenk H.-P."/>
        </authorList>
    </citation>
    <scope>NUCLEOTIDE SEQUENCE [LARGE SCALE GENOMIC DNA]</scope>
    <source>
        <strain evidence="1 2">DSM 21065</strain>
    </source>
</reference>
<comment type="caution">
    <text evidence="1">The sequence shown here is derived from an EMBL/GenBank/DDBJ whole genome shotgun (WGS) entry which is preliminary data.</text>
</comment>
<sequence length="361" mass="39265">MNQTPTGRRDTVSQLHALAPTFADIVLENLSRPFPYSAHHTARSALDSAVPEQLHPAFFTSYDWHSCVHMHVLGVMLLEHGLDVDRDTALRAAIDENLTPEKLRAEAAYLRANPGWERPYGWAWLVRLAAACASASDARTRAWAVALGPLVDAVSELFRGWAATAEHPVRHGVHTNSAFGLALMVDAFQTLGRADAARTAQALALTWFGADTDWPGEWELSGQDFLSAGLSEADLMRRVLSPQQFAVWFARFLPGLRADSRILRPMRVTDETDGSLVHLHGLNLSRAGQIARILGALGHAGEPAPGIRSDAQSAPLSRALDPLLQAGLAGALSPDFMSTHWLATFAWDSLLSISALHERSS</sequence>
<evidence type="ECO:0000313" key="2">
    <source>
        <dbReference type="Proteomes" id="UP000561726"/>
    </source>
</evidence>
<dbReference type="RefSeq" id="WP_035838485.1">
    <property type="nucleotide sequence ID" value="NZ_JACHBQ010000001.1"/>
</dbReference>
<dbReference type="OrthoDB" id="9779797at2"/>
<name>A0A7W8ZZ93_9MICO</name>
<proteinExistence type="predicted"/>
<accession>A0A7W8ZZ93</accession>
<organism evidence="1 2">
    <name type="scientific">Cryobacterium roopkundense</name>
    <dbReference type="NCBI Taxonomy" id="1001240"/>
    <lineage>
        <taxon>Bacteria</taxon>
        <taxon>Bacillati</taxon>
        <taxon>Actinomycetota</taxon>
        <taxon>Actinomycetes</taxon>
        <taxon>Micrococcales</taxon>
        <taxon>Microbacteriaceae</taxon>
        <taxon>Cryobacterium</taxon>
    </lineage>
</organism>
<dbReference type="Pfam" id="PF11199">
    <property type="entry name" value="DUF2891"/>
    <property type="match status" value="1"/>
</dbReference>
<dbReference type="InterPro" id="IPR021365">
    <property type="entry name" value="DUF2891"/>
</dbReference>
<gene>
    <name evidence="1" type="ORF">BJ997_003400</name>
</gene>
<dbReference type="EMBL" id="JACHBQ010000001">
    <property type="protein sequence ID" value="MBB5642852.1"/>
    <property type="molecule type" value="Genomic_DNA"/>
</dbReference>
<protein>
    <recommendedName>
        <fullName evidence="3">DUF2891 domain-containing protein</fullName>
    </recommendedName>
</protein>
<dbReference type="Proteomes" id="UP000561726">
    <property type="component" value="Unassembled WGS sequence"/>
</dbReference>
<evidence type="ECO:0008006" key="3">
    <source>
        <dbReference type="Google" id="ProtNLM"/>
    </source>
</evidence>
<dbReference type="AlphaFoldDB" id="A0A7W8ZZ93"/>
<evidence type="ECO:0000313" key="1">
    <source>
        <dbReference type="EMBL" id="MBB5642852.1"/>
    </source>
</evidence>